<dbReference type="Proteomes" id="UP000621516">
    <property type="component" value="Unassembled WGS sequence"/>
</dbReference>
<evidence type="ECO:0000313" key="2">
    <source>
        <dbReference type="Proteomes" id="UP000621516"/>
    </source>
</evidence>
<accession>A0A8J6Q3L1</accession>
<dbReference type="EMBL" id="JACVXD010000008">
    <property type="protein sequence ID" value="MBD0824940.1"/>
    <property type="molecule type" value="Genomic_DNA"/>
</dbReference>
<dbReference type="AlphaFoldDB" id="A0A8J6Q3L1"/>
<evidence type="ECO:0000313" key="1">
    <source>
        <dbReference type="EMBL" id="MBD0824940.1"/>
    </source>
</evidence>
<sequence length="321" mass="35985">MKKIILFYIGLLFLPVFQSCEEEDDVVTPRPYNATWVDNATLKFTPAIEDLKAFEYYVEAGANGSEYWNTTDVDFNVTLELGDATASEISKIDIYAFAEETDGENFTYLGGEQGKLYETISNPSDSFVLSFSKDKLEELFKNDFSANHNGQVATDDIFEFKWVITGKDGSVVDSRVDCFGFNCTYGIGTNVIDVAPPIWEGTFNYEWISATANATVYGRVTVGQTGTMTFTLKPGFFTVYDVSHLTADYYYGSAGTLTYDYESGLVEIEGRYAQKWDIVDVSGPTLTIDFSYQYSAGYDEYGTFTLTRTDGQDWPSNIYTN</sequence>
<protein>
    <submittedName>
        <fullName evidence="1">Uncharacterized protein</fullName>
    </submittedName>
</protein>
<name>A0A8J6Q3L1_9FLAO</name>
<keyword evidence="2" id="KW-1185">Reference proteome</keyword>
<organism evidence="1 2">
    <name type="scientific">Aestuariibaculum marinum</name>
    <dbReference type="NCBI Taxonomy" id="2683592"/>
    <lineage>
        <taxon>Bacteria</taxon>
        <taxon>Pseudomonadati</taxon>
        <taxon>Bacteroidota</taxon>
        <taxon>Flavobacteriia</taxon>
        <taxon>Flavobacteriales</taxon>
        <taxon>Flavobacteriaceae</taxon>
    </lineage>
</organism>
<dbReference type="RefSeq" id="WP_188224234.1">
    <property type="nucleotide sequence ID" value="NZ_JACVXD010000008.1"/>
</dbReference>
<comment type="caution">
    <text evidence="1">The sequence shown here is derived from an EMBL/GenBank/DDBJ whole genome shotgun (WGS) entry which is preliminary data.</text>
</comment>
<dbReference type="PROSITE" id="PS51257">
    <property type="entry name" value="PROKAR_LIPOPROTEIN"/>
    <property type="match status" value="1"/>
</dbReference>
<reference evidence="1 2" key="1">
    <citation type="journal article" date="2018" name="J. Microbiol.">
        <title>Aestuariibaculum marinum sp. nov., a marine bacterium isolated from seawater in South Korea.</title>
        <authorList>
            <person name="Choi J."/>
            <person name="Lee D."/>
            <person name="Jang J.H."/>
            <person name="Cha S."/>
            <person name="Seo T."/>
        </authorList>
    </citation>
    <scope>NUCLEOTIDE SEQUENCE [LARGE SCALE GENOMIC DNA]</scope>
    <source>
        <strain evidence="1 2">IP7</strain>
    </source>
</reference>
<proteinExistence type="predicted"/>
<gene>
    <name evidence="1" type="ORF">ICJ85_13020</name>
</gene>